<dbReference type="EMBL" id="CP014205">
    <property type="protein sequence ID" value="AUG97438.1"/>
    <property type="molecule type" value="Genomic_DNA"/>
</dbReference>
<organism evidence="1 2">
    <name type="scientific">Pseudomonas glycinae</name>
    <dbReference type="NCBI Taxonomy" id="1785145"/>
    <lineage>
        <taxon>Bacteria</taxon>
        <taxon>Pseudomonadati</taxon>
        <taxon>Pseudomonadota</taxon>
        <taxon>Gammaproteobacteria</taxon>
        <taxon>Pseudomonadales</taxon>
        <taxon>Pseudomonadaceae</taxon>
        <taxon>Pseudomonas</taxon>
    </lineage>
</organism>
<name>A0ABM6QI43_9PSED</name>
<protein>
    <submittedName>
        <fullName evidence="1">Uncharacterized protein</fullName>
    </submittedName>
</protein>
<dbReference type="RefSeq" id="WP_190241576.1">
    <property type="nucleotide sequence ID" value="NZ_CP014205.2"/>
</dbReference>
<proteinExistence type="predicted"/>
<reference evidence="1" key="1">
    <citation type="submission" date="2017-12" db="EMBL/GenBank/DDBJ databases">
        <title>Pseudomonas sp. MS586 complete sequence.</title>
        <authorList>
            <person name="Lu S."/>
            <person name="Deng P."/>
        </authorList>
    </citation>
    <scope>NUCLEOTIDE SEQUENCE</scope>
    <source>
        <strain evidence="1">MS586</strain>
    </source>
</reference>
<accession>A0ABM6QI43</accession>
<evidence type="ECO:0000313" key="2">
    <source>
        <dbReference type="Proteomes" id="UP000075187"/>
    </source>
</evidence>
<gene>
    <name evidence="1" type="ORF">AWU82_28660</name>
</gene>
<keyword evidence="2" id="KW-1185">Reference proteome</keyword>
<evidence type="ECO:0000313" key="1">
    <source>
        <dbReference type="EMBL" id="AUG97438.1"/>
    </source>
</evidence>
<sequence length="126" mass="13255">MDFNGVVRGDQRIVGDADDHARQVGIKRTAHGAFDDGGCQAGGFAEHVDEAASGALNDAAATFQVEGKHPLVFCQCPGTVVVHQHIDHQRWFFVDGLAGFDLDAFAVEGGALQAHDDGVALVEIDG</sequence>
<dbReference type="Proteomes" id="UP000075187">
    <property type="component" value="Chromosome"/>
</dbReference>